<dbReference type="KEGG" id="vg:77952101"/>
<evidence type="ECO:0000313" key="2">
    <source>
        <dbReference type="Proteomes" id="UP000827561"/>
    </source>
</evidence>
<gene>
    <name evidence="1" type="primary">113</name>
    <name evidence="1" type="ORF">SEA_CHISANAKITSUNE_113</name>
</gene>
<keyword evidence="2" id="KW-1185">Reference proteome</keyword>
<dbReference type="Proteomes" id="UP000827561">
    <property type="component" value="Segment"/>
</dbReference>
<sequence length="201" mass="22786">MSTNDLTKLAEIKDAIKAMQPAMQKLHDDFADMAKAVKPVMEKMVWTARGVDVSNEAIEKRRVTIMAVKASRVKDEKNGVRKRKPKFICPKHREPMVFSSDKQVWYCGIAGCYESRMPEIDRTEIHLVKSTPRLVGKQDEDGDVHWYINFPDEGLMIEAPFKDASVVLDPATNTASLKWSVKDFVTFDAKGKEVDLTKPVD</sequence>
<protein>
    <submittedName>
        <fullName evidence="1">Uncharacterized protein</fullName>
    </submittedName>
</protein>
<dbReference type="EMBL" id="MZ820089">
    <property type="protein sequence ID" value="QZE10881.1"/>
    <property type="molecule type" value="Genomic_DNA"/>
</dbReference>
<proteinExistence type="predicted"/>
<organism evidence="1 2">
    <name type="scientific">Gordonia phage ChisanaKitsune</name>
    <dbReference type="NCBI Taxonomy" id="2871538"/>
    <lineage>
        <taxon>Viruses</taxon>
        <taxon>Duplodnaviria</taxon>
        <taxon>Heunggongvirae</taxon>
        <taxon>Uroviricota</taxon>
        <taxon>Caudoviricetes</taxon>
        <taxon>Chidieberevirus</taxon>
        <taxon>Chidieberevirus chisanakitsune</taxon>
    </lineage>
</organism>
<evidence type="ECO:0000313" key="1">
    <source>
        <dbReference type="EMBL" id="QZE10881.1"/>
    </source>
</evidence>
<dbReference type="RefSeq" id="YP_010675760.1">
    <property type="nucleotide sequence ID" value="NC_071006.1"/>
</dbReference>
<accession>A0AAE7XF47</accession>
<reference evidence="1 2" key="1">
    <citation type="submission" date="2021-08" db="EMBL/GenBank/DDBJ databases">
        <authorList>
            <person name="Abebe M.A."/>
            <person name="Anderson J.Z."/>
            <person name="Burris R."/>
            <person name="Durrani M."/>
            <person name="Fetterly M.N."/>
            <person name="Fowler R.A."/>
            <person name="Friedman A."/>
            <person name="Khuong T.M."/>
            <person name="Konnor C.A."/>
            <person name="Madden B.G."/>
            <person name="Makula M.N."/>
            <person name="McTigue K."/>
            <person name="Morgan A.R."/>
            <person name="Qureshi S.I."/>
            <person name="Rainey M."/>
            <person name="Scherer A.E."/>
            <person name="Singer L."/>
            <person name="Thakar S.M."/>
            <person name="Truong P."/>
            <person name="Zaeean M.H."/>
            <person name="Balish M.F."/>
            <person name="Garlena R.A."/>
            <person name="Russell D.A."/>
            <person name="Jacobs-Sera D."/>
            <person name="Hatfull G.F."/>
        </authorList>
    </citation>
    <scope>NUCLEOTIDE SEQUENCE [LARGE SCALE GENOMIC DNA]</scope>
</reference>
<dbReference type="GeneID" id="77952101"/>
<name>A0AAE7XF47_9CAUD</name>